<feature type="compositionally biased region" description="Acidic residues" evidence="2">
    <location>
        <begin position="280"/>
        <end position="297"/>
    </location>
</feature>
<feature type="region of interest" description="Disordered" evidence="2">
    <location>
        <begin position="404"/>
        <end position="457"/>
    </location>
</feature>
<dbReference type="Pfam" id="PF02257">
    <property type="entry name" value="RFX_DNA_binding"/>
    <property type="match status" value="1"/>
</dbReference>
<evidence type="ECO:0000313" key="5">
    <source>
        <dbReference type="Proteomes" id="UP001620626"/>
    </source>
</evidence>
<feature type="compositionally biased region" description="Pro residues" evidence="2">
    <location>
        <begin position="955"/>
        <end position="964"/>
    </location>
</feature>
<feature type="compositionally biased region" description="Basic and acidic residues" evidence="2">
    <location>
        <begin position="998"/>
        <end position="1012"/>
    </location>
</feature>
<organism evidence="4 5">
    <name type="scientific">Heterodera trifolii</name>
    <dbReference type="NCBI Taxonomy" id="157864"/>
    <lineage>
        <taxon>Eukaryota</taxon>
        <taxon>Metazoa</taxon>
        <taxon>Ecdysozoa</taxon>
        <taxon>Nematoda</taxon>
        <taxon>Chromadorea</taxon>
        <taxon>Rhabditida</taxon>
        <taxon>Tylenchina</taxon>
        <taxon>Tylenchomorpha</taxon>
        <taxon>Tylenchoidea</taxon>
        <taxon>Heteroderidae</taxon>
        <taxon>Heteroderinae</taxon>
        <taxon>Heterodera</taxon>
    </lineage>
</organism>
<protein>
    <recommendedName>
        <fullName evidence="3">RFX-type winged-helix domain-containing protein</fullName>
    </recommendedName>
</protein>
<name>A0ABD2KY57_9BILA</name>
<dbReference type="Proteomes" id="UP001620626">
    <property type="component" value="Unassembled WGS sequence"/>
</dbReference>
<dbReference type="InterPro" id="IPR039779">
    <property type="entry name" value="RFX-like"/>
</dbReference>
<accession>A0ABD2KY57</accession>
<dbReference type="PROSITE" id="PS51526">
    <property type="entry name" value="RFX_DBD"/>
    <property type="match status" value="1"/>
</dbReference>
<dbReference type="PANTHER" id="PTHR12619">
    <property type="entry name" value="RFX TRANSCRIPTION FACTOR FAMILY"/>
    <property type="match status" value="1"/>
</dbReference>
<keyword evidence="5" id="KW-1185">Reference proteome</keyword>
<feature type="compositionally biased region" description="Low complexity" evidence="2">
    <location>
        <begin position="178"/>
        <end position="194"/>
    </location>
</feature>
<reference evidence="4 5" key="1">
    <citation type="submission" date="2024-10" db="EMBL/GenBank/DDBJ databases">
        <authorList>
            <person name="Kim D."/>
        </authorList>
    </citation>
    <scope>NUCLEOTIDE SEQUENCE [LARGE SCALE GENOMIC DNA]</scope>
    <source>
        <strain evidence="4">BH-2024</strain>
    </source>
</reference>
<evidence type="ECO:0000313" key="4">
    <source>
        <dbReference type="EMBL" id="KAL3107214.1"/>
    </source>
</evidence>
<feature type="region of interest" description="Disordered" evidence="2">
    <location>
        <begin position="258"/>
        <end position="315"/>
    </location>
</feature>
<feature type="domain" description="RFX-type winged-helix" evidence="3">
    <location>
        <begin position="322"/>
        <end position="397"/>
    </location>
</feature>
<dbReference type="SUPFAM" id="SSF46785">
    <property type="entry name" value="Winged helix' DNA-binding domain"/>
    <property type="match status" value="1"/>
</dbReference>
<feature type="region of interest" description="Disordered" evidence="2">
    <location>
        <begin position="943"/>
        <end position="964"/>
    </location>
</feature>
<dbReference type="Pfam" id="PF25340">
    <property type="entry name" value="BCD_RFX"/>
    <property type="match status" value="1"/>
</dbReference>
<dbReference type="EMBL" id="JBICBT010000625">
    <property type="protein sequence ID" value="KAL3107214.1"/>
    <property type="molecule type" value="Genomic_DNA"/>
</dbReference>
<evidence type="ECO:0000259" key="3">
    <source>
        <dbReference type="PROSITE" id="PS51526"/>
    </source>
</evidence>
<dbReference type="InterPro" id="IPR003150">
    <property type="entry name" value="DNA-bd_RFX"/>
</dbReference>
<feature type="region of interest" description="Disordered" evidence="2">
    <location>
        <begin position="75"/>
        <end position="100"/>
    </location>
</feature>
<proteinExistence type="predicted"/>
<dbReference type="FunFam" id="1.10.10.10:FF:000422">
    <property type="entry name" value="DNA-binding protein RFX7"/>
    <property type="match status" value="1"/>
</dbReference>
<dbReference type="InterPro" id="IPR057321">
    <property type="entry name" value="RFX1-4/6/8-like_BCD"/>
</dbReference>
<dbReference type="InterPro" id="IPR036388">
    <property type="entry name" value="WH-like_DNA-bd_sf"/>
</dbReference>
<feature type="compositionally biased region" description="Low complexity" evidence="2">
    <location>
        <begin position="221"/>
        <end position="231"/>
    </location>
</feature>
<feature type="compositionally biased region" description="Basic residues" evidence="2">
    <location>
        <begin position="425"/>
        <end position="441"/>
    </location>
</feature>
<dbReference type="AlphaFoldDB" id="A0ABD2KY57"/>
<feature type="compositionally biased region" description="Polar residues" evidence="2">
    <location>
        <begin position="442"/>
        <end position="451"/>
    </location>
</feature>
<feature type="region of interest" description="Disordered" evidence="2">
    <location>
        <begin position="178"/>
        <end position="245"/>
    </location>
</feature>
<keyword evidence="1" id="KW-0238">DNA-binding</keyword>
<dbReference type="Gene3D" id="1.10.10.10">
    <property type="entry name" value="Winged helix-like DNA-binding domain superfamily/Winged helix DNA-binding domain"/>
    <property type="match status" value="1"/>
</dbReference>
<gene>
    <name evidence="4" type="ORF">niasHT_011933</name>
</gene>
<evidence type="ECO:0000256" key="1">
    <source>
        <dbReference type="ARBA" id="ARBA00023125"/>
    </source>
</evidence>
<dbReference type="InterPro" id="IPR036390">
    <property type="entry name" value="WH_DNA-bd_sf"/>
</dbReference>
<sequence length="1024" mass="111709">MMFVCSSNFEEDGMSVSNPPIFVPAPALGPPSSAPGGAVVVIEELDIRHSSSNAPYHPHHLHNYNFLPPLIGDDLSGTVAGTGPRDGGDSPPSPFSSASTAADLSPDWCWLELPPAPHPSNFGPHHQLQQNNPSLFRQQQNAYAAAAVTNGEFEQHNNAGGHQRNSAEYGGQQNVYYQQQQQQQQHYHPIQQQQNSDGNTPPALGQHATYVLRQQHHHHPATAASAAGPQHFQRHKTHAELGTAQAEKQSLVVVVEASGNIGNDKHGKSNNSKSSRNREEEEEEEDGTAGDGTEDEAALLTGDDGSQEAGGTGHTMRAAPETLEWLHANYESYPGASLPRCTLYEHYQNHCREIGISPVNAASFGKLIRNSFKDLLTRRLGTRGNSKYHYSGIRIKPSSALLRDGFPRVFPSGSDDAAQEQPQQQRHHATPTARGTRRNGTRKGSNQTQHKSAVIAPAETNSCSSIDVAMMDMDGADEAATQRQQRGQSADFPLPDAFSASAGAALPRVSLPLDDSLDEALLPLGLTVQHALKFQMDYEAHNSEVLECLRHLRLESVENVWARFWAGASDSDNGRGTAGAEEELLPGGHQMQLCRDVLFRLCSVPQLLAFVQNVDLCFYQLLLDQLLSDPLRPSPSAAHPPNRLHLLLPQMRPFAKNLCASMAKALGAAAPSALRELKLAGVRLLSNAITRLSSVAHLAVTAREVLQSDEQMEQMHADFARLDFAVLHEQVEWCCDWSSGWLRSLEEQFGAGLSQRRRLEEWADWLDSLAARVLQTPAPLTPARSPQDTPPTAPEAQFARGKQLLLAWTFWSSLVLRDFTLRSAASFGQFHLIRLLFDDYLSISVERRLAQLSGQPAIALMAPEWLQLRPSPLSLPPQPQQHPALLSSAPLFFRSHPPPPSSVSVYAPPNFPSPPPTTTISSSTAAVAVQQQPFFAGRNRVHSFHQNSPLNPLSDPLPPPGPEPPMDMLNGTDEGVNASEDCRGGGNADGAIRFFGAGERDGGERRRIKQEQDEAVDEQTAVVR</sequence>
<dbReference type="GO" id="GO:0003677">
    <property type="term" value="F:DNA binding"/>
    <property type="evidence" value="ECO:0007669"/>
    <property type="project" value="UniProtKB-KW"/>
</dbReference>
<dbReference type="PANTHER" id="PTHR12619:SF33">
    <property type="entry name" value="RFX, ISOFORM H"/>
    <property type="match status" value="1"/>
</dbReference>
<feature type="region of interest" description="Disordered" evidence="2">
    <location>
        <begin position="978"/>
        <end position="1024"/>
    </location>
</feature>
<evidence type="ECO:0000256" key="2">
    <source>
        <dbReference type="SAM" id="MobiDB-lite"/>
    </source>
</evidence>
<comment type="caution">
    <text evidence="4">The sequence shown here is derived from an EMBL/GenBank/DDBJ whole genome shotgun (WGS) entry which is preliminary data.</text>
</comment>